<dbReference type="PROSITE" id="PS51186">
    <property type="entry name" value="GNAT"/>
    <property type="match status" value="1"/>
</dbReference>
<feature type="domain" description="N-acetyltransferase" evidence="1">
    <location>
        <begin position="1"/>
        <end position="119"/>
    </location>
</feature>
<dbReference type="InterPro" id="IPR000182">
    <property type="entry name" value="GNAT_dom"/>
</dbReference>
<keyword evidence="3" id="KW-1185">Reference proteome</keyword>
<gene>
    <name evidence="2" type="primary">mshD_1</name>
    <name evidence="2" type="ORF">RS82_00233</name>
</gene>
<keyword evidence="2" id="KW-0808">Transferase</keyword>
<dbReference type="PANTHER" id="PTHR43072:SF60">
    <property type="entry name" value="L-2,4-DIAMINOBUTYRIC ACID ACETYLTRANSFERASE"/>
    <property type="match status" value="1"/>
</dbReference>
<dbReference type="GO" id="GO:0035447">
    <property type="term" value="F:mycothiol synthase activity"/>
    <property type="evidence" value="ECO:0007669"/>
    <property type="project" value="UniProtKB-EC"/>
</dbReference>
<dbReference type="PATRIC" id="fig|69370.6.peg.245"/>
<dbReference type="Pfam" id="PF00583">
    <property type="entry name" value="Acetyltransf_1"/>
    <property type="match status" value="1"/>
</dbReference>
<dbReference type="InterPro" id="IPR016181">
    <property type="entry name" value="Acyl_CoA_acyltransferase"/>
</dbReference>
<evidence type="ECO:0000313" key="2">
    <source>
        <dbReference type="EMBL" id="KJL45462.1"/>
    </source>
</evidence>
<dbReference type="Proteomes" id="UP000034098">
    <property type="component" value="Unassembled WGS sequence"/>
</dbReference>
<dbReference type="EC" id="2.3.1.189" evidence="2"/>
<keyword evidence="2" id="KW-0012">Acyltransferase</keyword>
<accession>A0A0M2HFL3</accession>
<dbReference type="AlphaFoldDB" id="A0A0M2HFL3"/>
<comment type="caution">
    <text evidence="2">The sequence shown here is derived from an EMBL/GenBank/DDBJ whole genome shotgun (WGS) entry which is preliminary data.</text>
</comment>
<proteinExistence type="predicted"/>
<protein>
    <submittedName>
        <fullName evidence="2">Mycothiol acetyltransferase</fullName>
        <ecNumber evidence="2">2.3.1.189</ecNumber>
    </submittedName>
</protein>
<dbReference type="SUPFAM" id="SSF55729">
    <property type="entry name" value="Acyl-CoA N-acyltransferases (Nat)"/>
    <property type="match status" value="1"/>
</dbReference>
<organism evidence="2 3">
    <name type="scientific">Microbacterium trichothecenolyticum</name>
    <name type="common">Aureobacterium trichothecenolyticum</name>
    <dbReference type="NCBI Taxonomy" id="69370"/>
    <lineage>
        <taxon>Bacteria</taxon>
        <taxon>Bacillati</taxon>
        <taxon>Actinomycetota</taxon>
        <taxon>Actinomycetes</taxon>
        <taxon>Micrococcales</taxon>
        <taxon>Microbacteriaceae</taxon>
        <taxon>Microbacterium</taxon>
    </lineage>
</organism>
<dbReference type="CDD" id="cd04301">
    <property type="entry name" value="NAT_SF"/>
    <property type="match status" value="1"/>
</dbReference>
<evidence type="ECO:0000259" key="1">
    <source>
        <dbReference type="PROSITE" id="PS51186"/>
    </source>
</evidence>
<reference evidence="2 3" key="1">
    <citation type="submission" date="2015-02" db="EMBL/GenBank/DDBJ databases">
        <title>Draft genome sequences of ten Microbacterium spp. with emphasis on heavy metal contaminated environments.</title>
        <authorList>
            <person name="Corretto E."/>
        </authorList>
    </citation>
    <scope>NUCLEOTIDE SEQUENCE [LARGE SCALE GENOMIC DNA]</scope>
    <source>
        <strain evidence="2 3">DSM 8608</strain>
    </source>
</reference>
<dbReference type="PANTHER" id="PTHR43072">
    <property type="entry name" value="N-ACETYLTRANSFERASE"/>
    <property type="match status" value="1"/>
</dbReference>
<sequence>MSDLDDRLVVVAVVDGKIVAAAKTHHQSAPEGGAPEGYYLGGLAVHPSHRREGIGLALTRARVEWVWARADAVHYFTDEDNVASLQMHAAFGFEEIARLSTILGAQANREHLVLFRATRPENQRGVVAHHVRPRGPADAEQSRS</sequence>
<dbReference type="Gene3D" id="3.40.630.30">
    <property type="match status" value="1"/>
</dbReference>
<evidence type="ECO:0000313" key="3">
    <source>
        <dbReference type="Proteomes" id="UP000034098"/>
    </source>
</evidence>
<name>A0A0M2HFL3_MICTR</name>
<dbReference type="EMBL" id="JYJA01000017">
    <property type="protein sequence ID" value="KJL45462.1"/>
    <property type="molecule type" value="Genomic_DNA"/>
</dbReference>